<evidence type="ECO:0000256" key="15">
    <source>
        <dbReference type="ARBA" id="ARBA00032201"/>
    </source>
</evidence>
<dbReference type="GeneTree" id="ENSGT00510000046986"/>
<reference evidence="19" key="3">
    <citation type="submission" date="2025-09" db="UniProtKB">
        <authorList>
            <consortium name="Ensembl"/>
        </authorList>
    </citation>
    <scope>IDENTIFICATION</scope>
</reference>
<dbReference type="GO" id="GO:0046933">
    <property type="term" value="F:proton-transporting ATP synthase activity, rotational mechanism"/>
    <property type="evidence" value="ECO:0007669"/>
    <property type="project" value="TreeGrafter"/>
</dbReference>
<accession>A0A4X2LWM4</accession>
<evidence type="ECO:0000256" key="8">
    <source>
        <dbReference type="ARBA" id="ARBA00022792"/>
    </source>
</evidence>
<keyword evidence="9" id="KW-1133">Transmembrane helix</keyword>
<keyword evidence="8" id="KW-0999">Mitochondrion inner membrane</keyword>
<dbReference type="GO" id="GO:0042776">
    <property type="term" value="P:proton motive force-driven mitochondrial ATP synthesis"/>
    <property type="evidence" value="ECO:0007669"/>
    <property type="project" value="TreeGrafter"/>
</dbReference>
<evidence type="ECO:0000256" key="13">
    <source>
        <dbReference type="ARBA" id="ARBA00023136"/>
    </source>
</evidence>
<evidence type="ECO:0000256" key="7">
    <source>
        <dbReference type="ARBA" id="ARBA00022781"/>
    </source>
</evidence>
<evidence type="ECO:0000256" key="1">
    <source>
        <dbReference type="ARBA" id="ARBA00004434"/>
    </source>
</evidence>
<comment type="function">
    <text evidence="16">Subunit f, of the mitochondrial membrane ATP synthase complex (F(1)F(0) ATP synthase or Complex V) that produces ATP from ADP in the presence of a proton gradient across the membrane which is generated by electron transport complexes of the respiratory chain. ATP synthase complex consist of a soluble F(1) head domain - the catalytic core - and a membrane F(1) domain - the membrane proton channel. These two domains are linked by a central stalk rotating inside the F(1) region and a stationary peripheral stalk. During catalysis, ATP synthesis in the catalytic domain of F(1) is coupled via a rotary mechanism of the central stalk subunits to proton translocation. In vivo, can only synthesize ATP although its ATP hydrolase activity can be activated artificially in vitro. Part of the complex F(0) domain.</text>
</comment>
<evidence type="ECO:0000256" key="5">
    <source>
        <dbReference type="ARBA" id="ARBA00022553"/>
    </source>
</evidence>
<name>A0A4X2LWM4_VOMUR</name>
<evidence type="ECO:0000256" key="18">
    <source>
        <dbReference type="ARBA" id="ARBA00070733"/>
    </source>
</evidence>
<dbReference type="Proteomes" id="UP000314987">
    <property type="component" value="Unassembled WGS sequence"/>
</dbReference>
<keyword evidence="7" id="KW-0375">Hydrogen ion transport</keyword>
<dbReference type="AlphaFoldDB" id="A0A4X2LWM4"/>
<evidence type="ECO:0000256" key="12">
    <source>
        <dbReference type="ARBA" id="ARBA00023128"/>
    </source>
</evidence>
<dbReference type="GO" id="GO:0005743">
    <property type="term" value="C:mitochondrial inner membrane"/>
    <property type="evidence" value="ECO:0007669"/>
    <property type="project" value="UniProtKB-SubCell"/>
</dbReference>
<evidence type="ECO:0000256" key="2">
    <source>
        <dbReference type="ARBA" id="ARBA00005895"/>
    </source>
</evidence>
<comment type="subcellular location">
    <subcellularLocation>
        <location evidence="1">Mitochondrion inner membrane</location>
        <topology evidence="1">Single-pass membrane protein</topology>
    </subcellularLocation>
</comment>
<keyword evidence="3" id="KW-0813">Transport</keyword>
<evidence type="ECO:0000256" key="3">
    <source>
        <dbReference type="ARBA" id="ARBA00022448"/>
    </source>
</evidence>
<proteinExistence type="inferred from homology"/>
<keyword evidence="12" id="KW-0496">Mitochondrion</keyword>
<dbReference type="PANTHER" id="PTHR13080">
    <property type="entry name" value="ATP SYNTHASE F CHAIN, MITOCHONDRIAL-RELATED"/>
    <property type="match status" value="1"/>
</dbReference>
<keyword evidence="10" id="KW-0007">Acetylation</keyword>
<evidence type="ECO:0000313" key="20">
    <source>
        <dbReference type="Proteomes" id="UP000314987"/>
    </source>
</evidence>
<evidence type="ECO:0000256" key="9">
    <source>
        <dbReference type="ARBA" id="ARBA00022989"/>
    </source>
</evidence>
<dbReference type="GO" id="GO:0045259">
    <property type="term" value="C:proton-transporting ATP synthase complex"/>
    <property type="evidence" value="ECO:0007669"/>
    <property type="project" value="UniProtKB-KW"/>
</dbReference>
<keyword evidence="13" id="KW-0472">Membrane</keyword>
<keyword evidence="14" id="KW-0066">ATP synthesis</keyword>
<reference evidence="19" key="2">
    <citation type="submission" date="2025-08" db="UniProtKB">
        <authorList>
            <consortium name="Ensembl"/>
        </authorList>
    </citation>
    <scope>IDENTIFICATION</scope>
</reference>
<keyword evidence="11" id="KW-0406">Ion transport</keyword>
<evidence type="ECO:0000256" key="11">
    <source>
        <dbReference type="ARBA" id="ARBA00023065"/>
    </source>
</evidence>
<evidence type="ECO:0000313" key="19">
    <source>
        <dbReference type="Ensembl" id="ENSVURP00010029919.1"/>
    </source>
</evidence>
<sequence length="88" mass="10327">MTSLTSVVPLREQKLLHVKLHQLSAWIMKWDFSPSGIVKAFCRGYDVYFNKYIDVKKDGIGGVSTAYILLNYCAAYKELKHEWRQKYH</sequence>
<keyword evidence="6" id="KW-0812">Transmembrane</keyword>
<reference evidence="20" key="1">
    <citation type="submission" date="2018-12" db="EMBL/GenBank/DDBJ databases">
        <authorList>
            <person name="Yazar S."/>
        </authorList>
    </citation>
    <scope>NUCLEOTIDE SEQUENCE [LARGE SCALE GENOMIC DNA]</scope>
</reference>
<evidence type="ECO:0000256" key="14">
    <source>
        <dbReference type="ARBA" id="ARBA00023310"/>
    </source>
</evidence>
<keyword evidence="4" id="KW-0138">CF(0)</keyword>
<evidence type="ECO:0000256" key="17">
    <source>
        <dbReference type="ARBA" id="ARBA00064647"/>
    </source>
</evidence>
<dbReference type="Ensembl" id="ENSVURT00010034060.1">
    <property type="protein sequence ID" value="ENSVURP00010029919.1"/>
    <property type="gene ID" value="ENSVURG00010022858.1"/>
</dbReference>
<evidence type="ECO:0000256" key="10">
    <source>
        <dbReference type="ARBA" id="ARBA00022990"/>
    </source>
</evidence>
<protein>
    <recommendedName>
        <fullName evidence="18">ATP synthase F(0) complex subunit f, mitochondrial</fullName>
    </recommendedName>
    <alternativeName>
        <fullName evidence="15">ATP synthase membrane subunit f</fullName>
    </alternativeName>
</protein>
<organism evidence="19 20">
    <name type="scientific">Vombatus ursinus</name>
    <name type="common">Common wombat</name>
    <dbReference type="NCBI Taxonomy" id="29139"/>
    <lineage>
        <taxon>Eukaryota</taxon>
        <taxon>Metazoa</taxon>
        <taxon>Chordata</taxon>
        <taxon>Craniata</taxon>
        <taxon>Vertebrata</taxon>
        <taxon>Euteleostomi</taxon>
        <taxon>Mammalia</taxon>
        <taxon>Metatheria</taxon>
        <taxon>Diprotodontia</taxon>
        <taxon>Vombatidae</taxon>
        <taxon>Vombatus</taxon>
    </lineage>
</organism>
<keyword evidence="20" id="KW-1185">Reference proteome</keyword>
<comment type="subunit">
    <text evidence="17">Component of the ATP synthase complex composed at least of ATP5F1A/subunit alpha, ATP5F1B/subunit beta, ATP5MC1/subunit c (homooctomer), MT-ATP6/subunit a, MT-ATP8/subunit 8, ATP5ME/subunit e, ATP5MF/subunit f, ATP5MG/subunit g, ATP5MK/subunit k, ATP5MJ/subunit j, ATP5F1C/subunit gamma, ATP5F1D/subunit delta, ATP5F1E/subunit epsilon, ATP5PF/subunit F6, ATP5PB/subunit b, ATP5PD/subunit d, ATP5PO/subunit OSCP. ATP synthase complex consists of a soluble F(1) head domain (subunits alpha(3) and beta(3)) - the catalytic core - and a membrane F(0) domain - the membrane proton channel (subunits c, a, 8, e, f, g, k and j). These two domains are linked by a central stalk (subunits gamma, delta, and epsilon) rotating inside the F1 region and a stationary peripheral stalk (subunits F6, b, d, and OSCP).</text>
</comment>
<evidence type="ECO:0000256" key="16">
    <source>
        <dbReference type="ARBA" id="ARBA00054012"/>
    </source>
</evidence>
<dbReference type="STRING" id="29139.ENSVURP00010029919"/>
<keyword evidence="5" id="KW-0597">Phosphoprotein</keyword>
<evidence type="ECO:0000256" key="4">
    <source>
        <dbReference type="ARBA" id="ARBA00022547"/>
    </source>
</evidence>
<dbReference type="Pfam" id="PF10206">
    <property type="entry name" value="WRW"/>
    <property type="match status" value="1"/>
</dbReference>
<dbReference type="OMA" id="WYYKYID"/>
<dbReference type="PANTHER" id="PTHR13080:SF16">
    <property type="entry name" value="ATP SYNTHASE SUBUNIT F, MITOCHONDRIAL"/>
    <property type="match status" value="1"/>
</dbReference>
<evidence type="ECO:0000256" key="6">
    <source>
        <dbReference type="ARBA" id="ARBA00022692"/>
    </source>
</evidence>
<comment type="similarity">
    <text evidence="2">Belongs to the ATPase F chain family.</text>
</comment>
<dbReference type="InterPro" id="IPR019344">
    <property type="entry name" value="F1F0-ATPsyn_F_prd"/>
</dbReference>